<keyword evidence="2" id="KW-1185">Reference proteome</keyword>
<reference evidence="1 2" key="1">
    <citation type="submission" date="2020-07" db="EMBL/GenBank/DDBJ databases">
        <authorList>
            <person name="Maaloum M."/>
        </authorList>
    </citation>
    <scope>NUCLEOTIDE SEQUENCE [LARGE SCALE GENOMIC DNA]</scope>
    <source>
        <strain evidence="1 2">GCS-AN-3</strain>
    </source>
</reference>
<dbReference type="Proteomes" id="UP000589716">
    <property type="component" value="Unassembled WGS sequence"/>
</dbReference>
<evidence type="ECO:0000313" key="1">
    <source>
        <dbReference type="EMBL" id="NZA01355.1"/>
    </source>
</evidence>
<sequence length="310" mass="32606">MLIDLFRGEPSQYQPPYPNPNPYTYYQNLVVAGTTHRYDAVRRLITFANEGANRAVAVSGTTLKSSWPNLTFAGTSNPATQPSIDVLCEYPIGDAALAGQTNACRNWIQGAFLYTAVLMPAQGNYAISCVGNDGAVLDASSSQGTDYRNLGYSTKVASFCLAEATDGYTGNGSLPSPAPNTLVNIRVAWNNWGNDAALTIRWTTPGASAPVAIPASQLFDPSDPATYLAASNDDFTGTPLTAGTAGTTASVFSNDRVNVATPVSTGAGGNVRTYALIDDPVTSAPPPRASPSTPTARCRWLAPWRPAATR</sequence>
<accession>A0A853IR56</accession>
<gene>
    <name evidence="1" type="ORF">H0I39_05490</name>
</gene>
<dbReference type="AlphaFoldDB" id="A0A853IR56"/>
<dbReference type="RefSeq" id="WP_180549837.1">
    <property type="nucleotide sequence ID" value="NZ_JACCKX010000001.1"/>
</dbReference>
<proteinExistence type="predicted"/>
<comment type="caution">
    <text evidence="1">The sequence shown here is derived from an EMBL/GenBank/DDBJ whole genome shotgun (WGS) entry which is preliminary data.</text>
</comment>
<dbReference type="EMBL" id="JACCKX010000001">
    <property type="protein sequence ID" value="NZA01355.1"/>
    <property type="molecule type" value="Genomic_DNA"/>
</dbReference>
<name>A0A853IR56_9BURK</name>
<organism evidence="1 2">
    <name type="scientific">Ottowia beijingensis</name>
    <dbReference type="NCBI Taxonomy" id="1207057"/>
    <lineage>
        <taxon>Bacteria</taxon>
        <taxon>Pseudomonadati</taxon>
        <taxon>Pseudomonadota</taxon>
        <taxon>Betaproteobacteria</taxon>
        <taxon>Burkholderiales</taxon>
        <taxon>Comamonadaceae</taxon>
        <taxon>Ottowia</taxon>
    </lineage>
</organism>
<evidence type="ECO:0000313" key="2">
    <source>
        <dbReference type="Proteomes" id="UP000589716"/>
    </source>
</evidence>
<protein>
    <submittedName>
        <fullName evidence="1">Uncharacterized protein</fullName>
    </submittedName>
</protein>